<evidence type="ECO:0000313" key="8">
    <source>
        <dbReference type="Proteomes" id="UP000092993"/>
    </source>
</evidence>
<dbReference type="Proteomes" id="UP000092993">
    <property type="component" value="Unassembled WGS sequence"/>
</dbReference>
<proteinExistence type="inferred from homology"/>
<dbReference type="AlphaFoldDB" id="A0A1C7MRZ3"/>
<evidence type="ECO:0000313" key="7">
    <source>
        <dbReference type="EMBL" id="OBZ79660.1"/>
    </source>
</evidence>
<dbReference type="Pfam" id="PF04117">
    <property type="entry name" value="Mpv17_PMP22"/>
    <property type="match status" value="1"/>
</dbReference>
<dbReference type="GO" id="GO:0016020">
    <property type="term" value="C:membrane"/>
    <property type="evidence" value="ECO:0007669"/>
    <property type="project" value="UniProtKB-SubCell"/>
</dbReference>
<evidence type="ECO:0000256" key="5">
    <source>
        <dbReference type="ARBA" id="ARBA00023136"/>
    </source>
</evidence>
<evidence type="ECO:0000256" key="1">
    <source>
        <dbReference type="ARBA" id="ARBA00004141"/>
    </source>
</evidence>
<dbReference type="PANTHER" id="PTHR11266:SF50">
    <property type="entry name" value="VACUOLAR MEMBRANE PROTEIN YOR292C"/>
    <property type="match status" value="1"/>
</dbReference>
<dbReference type="OrthoDB" id="10267969at2759"/>
<reference evidence="7 8" key="1">
    <citation type="submission" date="2016-03" db="EMBL/GenBank/DDBJ databases">
        <title>Whole genome sequencing of Grifola frondosa 9006-11.</title>
        <authorList>
            <person name="Min B."/>
            <person name="Park H."/>
            <person name="Kim J.-G."/>
            <person name="Cho H."/>
            <person name="Oh Y.-L."/>
            <person name="Kong W.-S."/>
            <person name="Choi I.-G."/>
        </authorList>
    </citation>
    <scope>NUCLEOTIDE SEQUENCE [LARGE SCALE GENOMIC DNA]</scope>
    <source>
        <strain evidence="7 8">9006-11</strain>
    </source>
</reference>
<evidence type="ECO:0000256" key="4">
    <source>
        <dbReference type="ARBA" id="ARBA00022989"/>
    </source>
</evidence>
<keyword evidence="8" id="KW-1185">Reference proteome</keyword>
<gene>
    <name evidence="7" type="primary">SYM1_0</name>
    <name evidence="7" type="ORF">A0H81_00565</name>
</gene>
<evidence type="ECO:0000256" key="3">
    <source>
        <dbReference type="ARBA" id="ARBA00022692"/>
    </source>
</evidence>
<dbReference type="OMA" id="FRVMPIQ"/>
<keyword evidence="4" id="KW-1133">Transmembrane helix</keyword>
<accession>A0A1C7MRZ3</accession>
<name>A0A1C7MRZ3_GRIFR</name>
<sequence>MSSVALARVYQQSFQSHPYGTLAITNGAFNALGDVVAQLTQNIIEPRDERHNRPRYDFPRTLRFFAFGLAMGPLIGRWNFSLERNFPLRFAGKNPGKVSVPALSKRVAADQLLMAPIGLALFIGSMGLMEGRDSMHIQTKYKDLYKPALIANWQVWPVAQLINFRFMPLPYRVPFQSTCGVFWTLYLSILNSEETELQDYEDSMREKLQQDGH</sequence>
<evidence type="ECO:0000256" key="6">
    <source>
        <dbReference type="RuleBase" id="RU363053"/>
    </source>
</evidence>
<comment type="caution">
    <text evidence="7">The sequence shown here is derived from an EMBL/GenBank/DDBJ whole genome shotgun (WGS) entry which is preliminary data.</text>
</comment>
<protein>
    <submittedName>
        <fullName evidence="7">Protein SYM1</fullName>
    </submittedName>
</protein>
<dbReference type="STRING" id="5627.A0A1C7MRZ3"/>
<keyword evidence="5" id="KW-0472">Membrane</keyword>
<comment type="similarity">
    <text evidence="2 6">Belongs to the peroxisomal membrane protein PXMP2/4 family.</text>
</comment>
<comment type="subcellular location">
    <subcellularLocation>
        <location evidence="1">Membrane</location>
        <topology evidence="1">Multi-pass membrane protein</topology>
    </subcellularLocation>
</comment>
<evidence type="ECO:0000256" key="2">
    <source>
        <dbReference type="ARBA" id="ARBA00006824"/>
    </source>
</evidence>
<dbReference type="EMBL" id="LUGG01000001">
    <property type="protein sequence ID" value="OBZ79660.1"/>
    <property type="molecule type" value="Genomic_DNA"/>
</dbReference>
<dbReference type="PANTHER" id="PTHR11266">
    <property type="entry name" value="PEROXISOMAL MEMBRANE PROTEIN 2, PXMP2 MPV17"/>
    <property type="match status" value="1"/>
</dbReference>
<dbReference type="GO" id="GO:0005739">
    <property type="term" value="C:mitochondrion"/>
    <property type="evidence" value="ECO:0007669"/>
    <property type="project" value="TreeGrafter"/>
</dbReference>
<dbReference type="InterPro" id="IPR007248">
    <property type="entry name" value="Mpv17_PMP22"/>
</dbReference>
<keyword evidence="3" id="KW-0812">Transmembrane</keyword>
<organism evidence="7 8">
    <name type="scientific">Grifola frondosa</name>
    <name type="common">Maitake</name>
    <name type="synonym">Polyporus frondosus</name>
    <dbReference type="NCBI Taxonomy" id="5627"/>
    <lineage>
        <taxon>Eukaryota</taxon>
        <taxon>Fungi</taxon>
        <taxon>Dikarya</taxon>
        <taxon>Basidiomycota</taxon>
        <taxon>Agaricomycotina</taxon>
        <taxon>Agaricomycetes</taxon>
        <taxon>Polyporales</taxon>
        <taxon>Grifolaceae</taxon>
        <taxon>Grifola</taxon>
    </lineage>
</organism>